<protein>
    <submittedName>
        <fullName evidence="3">Kinase-like domain, beta-lactamase/transpeptidase-like protein</fullName>
    </submittedName>
</protein>
<gene>
    <name evidence="3" type="ORF">Tco_0976418</name>
</gene>
<dbReference type="SUPFAM" id="SSF56672">
    <property type="entry name" value="DNA/RNA polymerases"/>
    <property type="match status" value="1"/>
</dbReference>
<accession>A0ABQ5EHB6</accession>
<feature type="domain" description="Reverse transcriptase" evidence="2">
    <location>
        <begin position="19"/>
        <end position="119"/>
    </location>
</feature>
<evidence type="ECO:0000313" key="3">
    <source>
        <dbReference type="EMBL" id="GJT50261.1"/>
    </source>
</evidence>
<comment type="caution">
    <text evidence="3">The sequence shown here is derived from an EMBL/GenBank/DDBJ whole genome shotgun (WGS) entry which is preliminary data.</text>
</comment>
<reference evidence="3" key="1">
    <citation type="journal article" date="2022" name="Int. J. Mol. Sci.">
        <title>Draft Genome of Tanacetum Coccineum: Genomic Comparison of Closely Related Tanacetum-Family Plants.</title>
        <authorList>
            <person name="Yamashiro T."/>
            <person name="Shiraishi A."/>
            <person name="Nakayama K."/>
            <person name="Satake H."/>
        </authorList>
    </citation>
    <scope>NUCLEOTIDE SEQUENCE</scope>
</reference>
<dbReference type="PANTHER" id="PTHR31635:SF196">
    <property type="entry name" value="REVERSE TRANSCRIPTASE DOMAIN-CONTAINING PROTEIN-RELATED"/>
    <property type="match status" value="1"/>
</dbReference>
<dbReference type="EMBL" id="BQNB010016306">
    <property type="protein sequence ID" value="GJT50261.1"/>
    <property type="molecule type" value="Genomic_DNA"/>
</dbReference>
<dbReference type="Proteomes" id="UP001151760">
    <property type="component" value="Unassembled WGS sequence"/>
</dbReference>
<evidence type="ECO:0000256" key="1">
    <source>
        <dbReference type="SAM" id="MobiDB-lite"/>
    </source>
</evidence>
<proteinExistence type="predicted"/>
<dbReference type="InterPro" id="IPR043502">
    <property type="entry name" value="DNA/RNA_pol_sf"/>
</dbReference>
<feature type="region of interest" description="Disordered" evidence="1">
    <location>
        <begin position="121"/>
        <end position="157"/>
    </location>
</feature>
<reference evidence="3" key="2">
    <citation type="submission" date="2022-01" db="EMBL/GenBank/DDBJ databases">
        <authorList>
            <person name="Yamashiro T."/>
            <person name="Shiraishi A."/>
            <person name="Satake H."/>
            <person name="Nakayama K."/>
        </authorList>
    </citation>
    <scope>NUCLEOTIDE SEQUENCE</scope>
</reference>
<evidence type="ECO:0000259" key="2">
    <source>
        <dbReference type="Pfam" id="PF00078"/>
    </source>
</evidence>
<organism evidence="3 4">
    <name type="scientific">Tanacetum coccineum</name>
    <dbReference type="NCBI Taxonomy" id="301880"/>
    <lineage>
        <taxon>Eukaryota</taxon>
        <taxon>Viridiplantae</taxon>
        <taxon>Streptophyta</taxon>
        <taxon>Embryophyta</taxon>
        <taxon>Tracheophyta</taxon>
        <taxon>Spermatophyta</taxon>
        <taxon>Magnoliopsida</taxon>
        <taxon>eudicotyledons</taxon>
        <taxon>Gunneridae</taxon>
        <taxon>Pentapetalae</taxon>
        <taxon>asterids</taxon>
        <taxon>campanulids</taxon>
        <taxon>Asterales</taxon>
        <taxon>Asteraceae</taxon>
        <taxon>Asteroideae</taxon>
        <taxon>Anthemideae</taxon>
        <taxon>Anthemidinae</taxon>
        <taxon>Tanacetum</taxon>
    </lineage>
</organism>
<name>A0ABQ5EHB6_9ASTR</name>
<dbReference type="Pfam" id="PF00078">
    <property type="entry name" value="RVT_1"/>
    <property type="match status" value="1"/>
</dbReference>
<evidence type="ECO:0000313" key="4">
    <source>
        <dbReference type="Proteomes" id="UP001151760"/>
    </source>
</evidence>
<sequence length="157" mass="18189">MEISRGCNGSLATVIPKVVDPIGLGDFRHVSLIGCYYKIIAKMLVKRIKRVVENVIGEVQNAFIKGRYIIDGVLIANWTMEYLKKKKENGLIFKVDFKKAYDNINWGFLLDIMRRMRKRISDKRTKNQAKTDKAEHGMEEREKTVKIEVKDQKAKVN</sequence>
<dbReference type="InterPro" id="IPR000477">
    <property type="entry name" value="RT_dom"/>
</dbReference>
<feature type="compositionally biased region" description="Basic and acidic residues" evidence="1">
    <location>
        <begin position="122"/>
        <end position="157"/>
    </location>
</feature>
<keyword evidence="4" id="KW-1185">Reference proteome</keyword>
<dbReference type="PANTHER" id="PTHR31635">
    <property type="entry name" value="REVERSE TRANSCRIPTASE DOMAIN-CONTAINING PROTEIN-RELATED"/>
    <property type="match status" value="1"/>
</dbReference>